<dbReference type="Proteomes" id="UP000831684">
    <property type="component" value="Chromosome"/>
</dbReference>
<dbReference type="AlphaFoldDB" id="A0A9E7A9Z6"/>
<dbReference type="InterPro" id="IPR007739">
    <property type="entry name" value="RgpF"/>
</dbReference>
<organism evidence="1 2">
    <name type="scientific">Ancylobacter polymorphus</name>
    <dbReference type="NCBI Taxonomy" id="223390"/>
    <lineage>
        <taxon>Bacteria</taxon>
        <taxon>Pseudomonadati</taxon>
        <taxon>Pseudomonadota</taxon>
        <taxon>Alphaproteobacteria</taxon>
        <taxon>Hyphomicrobiales</taxon>
        <taxon>Xanthobacteraceae</taxon>
        <taxon>Ancylobacter</taxon>
    </lineage>
</organism>
<dbReference type="RefSeq" id="WP_244450107.1">
    <property type="nucleotide sequence ID" value="NZ_CP083239.1"/>
</dbReference>
<evidence type="ECO:0000313" key="2">
    <source>
        <dbReference type="Proteomes" id="UP000831684"/>
    </source>
</evidence>
<evidence type="ECO:0000313" key="1">
    <source>
        <dbReference type="EMBL" id="UOK72408.1"/>
    </source>
</evidence>
<reference evidence="1" key="1">
    <citation type="submission" date="2021-09" db="EMBL/GenBank/DDBJ databases">
        <title>Network and meta-omics reveal the key degrader and cooperation patterns in an efficient 1,4-dioxane-degrading microbial community.</title>
        <authorList>
            <person name="Dai C."/>
        </authorList>
    </citation>
    <scope>NUCLEOTIDE SEQUENCE</scope>
    <source>
        <strain evidence="1">ZM13</strain>
    </source>
</reference>
<sequence>MKIRFGKTYVYLAEYRMPILRARLARRFGRESKPVIIPGERRHPGNVHAVFLIWQPQATAWYVTNALEALAEAGINVTLVVNHPLSEARLAELRPFADRIMLRDNSGRDMGGYRDAILSFAGREPERLLLMNDSVYYFRAGLTEMVQRLATSPCDVCATYENWEYHHHFQSFCYSISRYMLEQPAFRQFWRDYLPVNARPWAINKGEVGSSRLMVSLARSSEVLFNPVKLREALADVDSVGLQDLFGHLPIDLRPEPGGPQLRQETVMRQLMDAVVARSQIHSGGFLYRRFLGAPVIKRDLLFRLQYHLHEIESLLNIVGAEGRTADIMTEMRVKGVGFHLRGRARQRFLLDL</sequence>
<accession>A0A9E7A9Z6</accession>
<gene>
    <name evidence="1" type="ORF">K9D25_06820</name>
</gene>
<dbReference type="KEGG" id="apol:K9D25_06820"/>
<proteinExistence type="predicted"/>
<name>A0A9E7A9Z6_9HYPH</name>
<dbReference type="EMBL" id="CP083239">
    <property type="protein sequence ID" value="UOK72408.1"/>
    <property type="molecule type" value="Genomic_DNA"/>
</dbReference>
<dbReference type="Pfam" id="PF05045">
    <property type="entry name" value="RgpF"/>
    <property type="match status" value="1"/>
</dbReference>
<protein>
    <submittedName>
        <fullName evidence="1">Rhamnan synthesis F family protein</fullName>
    </submittedName>
</protein>